<dbReference type="PANTHER" id="PTHR35848">
    <property type="entry name" value="OXALATE-BINDING PROTEIN"/>
    <property type="match status" value="1"/>
</dbReference>
<dbReference type="EMBL" id="FNZF01000001">
    <property type="protein sequence ID" value="SEI86759.1"/>
    <property type="molecule type" value="Genomic_DNA"/>
</dbReference>
<evidence type="ECO:0000256" key="1">
    <source>
        <dbReference type="ARBA" id="ARBA00022723"/>
    </source>
</evidence>
<keyword evidence="4" id="KW-1185">Reference proteome</keyword>
<protein>
    <submittedName>
        <fullName evidence="3">Cupin domain-containing protein</fullName>
    </submittedName>
</protein>
<accession>A0A1H6U362</accession>
<name>A0A1H6U362_9BACL</name>
<dbReference type="CDD" id="cd02221">
    <property type="entry name" value="cupin_TM1287-like"/>
    <property type="match status" value="1"/>
</dbReference>
<gene>
    <name evidence="3" type="ORF">SAMN04488127_0660</name>
</gene>
<evidence type="ECO:0000313" key="4">
    <source>
        <dbReference type="Proteomes" id="UP000199200"/>
    </source>
</evidence>
<dbReference type="SUPFAM" id="SSF51182">
    <property type="entry name" value="RmlC-like cupins"/>
    <property type="match status" value="1"/>
</dbReference>
<dbReference type="OrthoDB" id="9797047at2"/>
<dbReference type="Gene3D" id="2.60.120.10">
    <property type="entry name" value="Jelly Rolls"/>
    <property type="match status" value="1"/>
</dbReference>
<keyword evidence="1" id="KW-0479">Metal-binding</keyword>
<feature type="domain" description="Cupin type-2" evidence="2">
    <location>
        <begin position="41"/>
        <end position="110"/>
    </location>
</feature>
<proteinExistence type="predicted"/>
<dbReference type="Pfam" id="PF07883">
    <property type="entry name" value="Cupin_2"/>
    <property type="match status" value="1"/>
</dbReference>
<dbReference type="InterPro" id="IPR014710">
    <property type="entry name" value="RmlC-like_jellyroll"/>
</dbReference>
<organism evidence="3 4">
    <name type="scientific">Bhargavaea ginsengi</name>
    <dbReference type="NCBI Taxonomy" id="426757"/>
    <lineage>
        <taxon>Bacteria</taxon>
        <taxon>Bacillati</taxon>
        <taxon>Bacillota</taxon>
        <taxon>Bacilli</taxon>
        <taxon>Bacillales</taxon>
        <taxon>Caryophanaceae</taxon>
        <taxon>Bhargavaea</taxon>
    </lineage>
</organism>
<dbReference type="RefSeq" id="WP_092049898.1">
    <property type="nucleotide sequence ID" value="NZ_FNZF01000001.1"/>
</dbReference>
<dbReference type="STRING" id="426757.SAMN04488127_0660"/>
<reference evidence="4" key="1">
    <citation type="submission" date="2016-10" db="EMBL/GenBank/DDBJ databases">
        <authorList>
            <person name="Varghese N."/>
            <person name="Submissions S."/>
        </authorList>
    </citation>
    <scope>NUCLEOTIDE SEQUENCE [LARGE SCALE GENOMIC DNA]</scope>
    <source>
        <strain evidence="4">CGMCC 1.6763</strain>
    </source>
</reference>
<sequence>MIKQEQEKEFIEKPRGGEGSMEISRIVTAEDKVDGIDLFARVTVHPHSAIGYHIHEDDSEVYYLLEGKGIFNDNGKRVNVKAGDFCVIRKGQGHGIENPYDEKIEMIAVVF</sequence>
<dbReference type="AlphaFoldDB" id="A0A1H6U362"/>
<dbReference type="Proteomes" id="UP000199200">
    <property type="component" value="Unassembled WGS sequence"/>
</dbReference>
<dbReference type="InterPro" id="IPR011051">
    <property type="entry name" value="RmlC_Cupin_sf"/>
</dbReference>
<evidence type="ECO:0000259" key="2">
    <source>
        <dbReference type="Pfam" id="PF07883"/>
    </source>
</evidence>
<dbReference type="InterPro" id="IPR051610">
    <property type="entry name" value="GPI/OXD"/>
</dbReference>
<evidence type="ECO:0000313" key="3">
    <source>
        <dbReference type="EMBL" id="SEI86759.1"/>
    </source>
</evidence>
<dbReference type="PANTHER" id="PTHR35848:SF6">
    <property type="entry name" value="CUPIN TYPE-2 DOMAIN-CONTAINING PROTEIN"/>
    <property type="match status" value="1"/>
</dbReference>
<dbReference type="GO" id="GO:0046872">
    <property type="term" value="F:metal ion binding"/>
    <property type="evidence" value="ECO:0007669"/>
    <property type="project" value="UniProtKB-KW"/>
</dbReference>
<dbReference type="InterPro" id="IPR013096">
    <property type="entry name" value="Cupin_2"/>
</dbReference>